<reference evidence="1" key="1">
    <citation type="submission" date="2014-09" db="EMBL/GenBank/DDBJ databases">
        <authorList>
            <person name="Magalhaes I.L.F."/>
            <person name="Oliveira U."/>
            <person name="Santos F.R."/>
            <person name="Vidigal T.H.D.A."/>
            <person name="Brescovit A.D."/>
            <person name="Santos A.J."/>
        </authorList>
    </citation>
    <scope>NUCLEOTIDE SEQUENCE</scope>
    <source>
        <tissue evidence="1">Shoot tissue taken approximately 20 cm above the soil surface</tissue>
    </source>
</reference>
<proteinExistence type="predicted"/>
<dbReference type="EMBL" id="GBRH01255705">
    <property type="protein sequence ID" value="JAD42190.1"/>
    <property type="molecule type" value="Transcribed_RNA"/>
</dbReference>
<protein>
    <submittedName>
        <fullName evidence="1">Uncharacterized protein</fullName>
    </submittedName>
</protein>
<sequence length="16" mass="1819">MNSAKLSNDHKLNLSF</sequence>
<dbReference type="AlphaFoldDB" id="A0A0A8ZZM4"/>
<reference evidence="1" key="2">
    <citation type="journal article" date="2015" name="Data Brief">
        <title>Shoot transcriptome of the giant reed, Arundo donax.</title>
        <authorList>
            <person name="Barrero R.A."/>
            <person name="Guerrero F.D."/>
            <person name="Moolhuijzen P."/>
            <person name="Goolsby J.A."/>
            <person name="Tidwell J."/>
            <person name="Bellgard S.E."/>
            <person name="Bellgard M.I."/>
        </authorList>
    </citation>
    <scope>NUCLEOTIDE SEQUENCE</scope>
    <source>
        <tissue evidence="1">Shoot tissue taken approximately 20 cm above the soil surface</tissue>
    </source>
</reference>
<evidence type="ECO:0000313" key="1">
    <source>
        <dbReference type="EMBL" id="JAD42190.1"/>
    </source>
</evidence>
<name>A0A0A8ZZM4_ARUDO</name>
<accession>A0A0A8ZZM4</accession>
<organism evidence="1">
    <name type="scientific">Arundo donax</name>
    <name type="common">Giant reed</name>
    <name type="synonym">Donax arundinaceus</name>
    <dbReference type="NCBI Taxonomy" id="35708"/>
    <lineage>
        <taxon>Eukaryota</taxon>
        <taxon>Viridiplantae</taxon>
        <taxon>Streptophyta</taxon>
        <taxon>Embryophyta</taxon>
        <taxon>Tracheophyta</taxon>
        <taxon>Spermatophyta</taxon>
        <taxon>Magnoliopsida</taxon>
        <taxon>Liliopsida</taxon>
        <taxon>Poales</taxon>
        <taxon>Poaceae</taxon>
        <taxon>PACMAD clade</taxon>
        <taxon>Arundinoideae</taxon>
        <taxon>Arundineae</taxon>
        <taxon>Arundo</taxon>
    </lineage>
</organism>